<name>A0ABW6SCJ1_9NOCA</name>
<keyword evidence="3" id="KW-1003">Cell membrane</keyword>
<evidence type="ECO:0000256" key="6">
    <source>
        <dbReference type="ARBA" id="ARBA00022989"/>
    </source>
</evidence>
<dbReference type="RefSeq" id="WP_387406219.1">
    <property type="nucleotide sequence ID" value="NZ_JBIAQY010000015.1"/>
</dbReference>
<dbReference type="InterPro" id="IPR001851">
    <property type="entry name" value="ABC_transp_permease"/>
</dbReference>
<keyword evidence="4 9" id="KW-0812">Transmembrane</keyword>
<feature type="transmembrane region" description="Helical" evidence="9">
    <location>
        <begin position="58"/>
        <end position="80"/>
    </location>
</feature>
<organism evidence="10 11">
    <name type="scientific">Nocardia jiangxiensis</name>
    <dbReference type="NCBI Taxonomy" id="282685"/>
    <lineage>
        <taxon>Bacteria</taxon>
        <taxon>Bacillati</taxon>
        <taxon>Actinomycetota</taxon>
        <taxon>Actinomycetes</taxon>
        <taxon>Mycobacteriales</taxon>
        <taxon>Nocardiaceae</taxon>
        <taxon>Nocardia</taxon>
    </lineage>
</organism>
<comment type="caution">
    <text evidence="10">The sequence shown here is derived from an EMBL/GenBank/DDBJ whole genome shotgun (WGS) entry which is preliminary data.</text>
</comment>
<dbReference type="Pfam" id="PF02653">
    <property type="entry name" value="BPD_transp_2"/>
    <property type="match status" value="1"/>
</dbReference>
<feature type="transmembrane region" description="Helical" evidence="9">
    <location>
        <begin position="92"/>
        <end position="111"/>
    </location>
</feature>
<evidence type="ECO:0000256" key="4">
    <source>
        <dbReference type="ARBA" id="ARBA00022692"/>
    </source>
</evidence>
<keyword evidence="7 9" id="KW-0472">Membrane</keyword>
<evidence type="ECO:0000256" key="8">
    <source>
        <dbReference type="ARBA" id="ARBA00037998"/>
    </source>
</evidence>
<dbReference type="InterPro" id="IPR052157">
    <property type="entry name" value="BCAA_transport_permease"/>
</dbReference>
<evidence type="ECO:0000313" key="10">
    <source>
        <dbReference type="EMBL" id="MFF3572901.1"/>
    </source>
</evidence>
<keyword evidence="11" id="KW-1185">Reference proteome</keyword>
<feature type="transmembrane region" description="Helical" evidence="9">
    <location>
        <begin position="6"/>
        <end position="27"/>
    </location>
</feature>
<dbReference type="CDD" id="cd06582">
    <property type="entry name" value="TM_PBP1_LivH_like"/>
    <property type="match status" value="1"/>
</dbReference>
<protein>
    <submittedName>
        <fullName evidence="10">Branched-chain amino acid ABC transporter permease</fullName>
    </submittedName>
</protein>
<keyword evidence="5" id="KW-0029">Amino-acid transport</keyword>
<comment type="subcellular location">
    <subcellularLocation>
        <location evidence="1">Cell membrane</location>
        <topology evidence="1">Multi-pass membrane protein</topology>
    </subcellularLocation>
</comment>
<dbReference type="Proteomes" id="UP001601992">
    <property type="component" value="Unassembled WGS sequence"/>
</dbReference>
<feature type="transmembrane region" description="Helical" evidence="9">
    <location>
        <begin position="187"/>
        <end position="208"/>
    </location>
</feature>
<keyword evidence="6 9" id="KW-1133">Transmembrane helix</keyword>
<comment type="similarity">
    <text evidence="8">Belongs to the binding-protein-dependent transport system permease family. LivHM subfamily.</text>
</comment>
<evidence type="ECO:0000256" key="1">
    <source>
        <dbReference type="ARBA" id="ARBA00004651"/>
    </source>
</evidence>
<reference evidence="10 11" key="1">
    <citation type="submission" date="2024-10" db="EMBL/GenBank/DDBJ databases">
        <title>The Natural Products Discovery Center: Release of the First 8490 Sequenced Strains for Exploring Actinobacteria Biosynthetic Diversity.</title>
        <authorList>
            <person name="Kalkreuter E."/>
            <person name="Kautsar S.A."/>
            <person name="Yang D."/>
            <person name="Bader C.D."/>
            <person name="Teijaro C.N."/>
            <person name="Fluegel L."/>
            <person name="Davis C.M."/>
            <person name="Simpson J.R."/>
            <person name="Lauterbach L."/>
            <person name="Steele A.D."/>
            <person name="Gui C."/>
            <person name="Meng S."/>
            <person name="Li G."/>
            <person name="Viehrig K."/>
            <person name="Ye F."/>
            <person name="Su P."/>
            <person name="Kiefer A.F."/>
            <person name="Nichols A."/>
            <person name="Cepeda A.J."/>
            <person name="Yan W."/>
            <person name="Fan B."/>
            <person name="Jiang Y."/>
            <person name="Adhikari A."/>
            <person name="Zheng C.-J."/>
            <person name="Schuster L."/>
            <person name="Cowan T.M."/>
            <person name="Smanski M.J."/>
            <person name="Chevrette M.G."/>
            <person name="De Carvalho L.P.S."/>
            <person name="Shen B."/>
        </authorList>
    </citation>
    <scope>NUCLEOTIDE SEQUENCE [LARGE SCALE GENOMIC DNA]</scope>
    <source>
        <strain evidence="10 11">NPDC002593</strain>
    </source>
</reference>
<evidence type="ECO:0000256" key="3">
    <source>
        <dbReference type="ARBA" id="ARBA00022475"/>
    </source>
</evidence>
<evidence type="ECO:0000256" key="2">
    <source>
        <dbReference type="ARBA" id="ARBA00022448"/>
    </source>
</evidence>
<sequence>MSLAQVLNGIALGALLMILSSGLAMIFGLRGVTNFSHGSLYMAGAYVAYSAAQHVNFWAALILAPVVLAVLGVVLELAFFRRLQNRSHIETGLVTFGLAMVLERVIVLIWGERTLSVQAPALLSGTTSIAGFEYPSYRLFIIVVALVLAVGLVLWIRSSRTGLHIRAASQDVQTAGILGINVDRVSLIVVCLGCALAGLSGALAAPYFSVYPEMGVNILITVLIVVVVGGAGSIGGAMVAGMGLGIVQTLGSVWNPSLSVLVPDIALAVVLLWRPAGLAGKRVRA</sequence>
<dbReference type="EMBL" id="JBIAQY010000015">
    <property type="protein sequence ID" value="MFF3572901.1"/>
    <property type="molecule type" value="Genomic_DNA"/>
</dbReference>
<evidence type="ECO:0000256" key="7">
    <source>
        <dbReference type="ARBA" id="ARBA00023136"/>
    </source>
</evidence>
<accession>A0ABW6SCJ1</accession>
<gene>
    <name evidence="10" type="ORF">ACFYXQ_34560</name>
</gene>
<evidence type="ECO:0000256" key="9">
    <source>
        <dbReference type="SAM" id="Phobius"/>
    </source>
</evidence>
<feature type="transmembrane region" description="Helical" evidence="9">
    <location>
        <begin position="137"/>
        <end position="156"/>
    </location>
</feature>
<keyword evidence="2" id="KW-0813">Transport</keyword>
<dbReference type="PANTHER" id="PTHR11795:SF442">
    <property type="entry name" value="ABC TRANSPORTER ATP-BINDING PROTEIN"/>
    <property type="match status" value="1"/>
</dbReference>
<proteinExistence type="inferred from homology"/>
<evidence type="ECO:0000256" key="5">
    <source>
        <dbReference type="ARBA" id="ARBA00022970"/>
    </source>
</evidence>
<feature type="transmembrane region" description="Helical" evidence="9">
    <location>
        <begin position="214"/>
        <end position="241"/>
    </location>
</feature>
<dbReference type="PANTHER" id="PTHR11795">
    <property type="entry name" value="BRANCHED-CHAIN AMINO ACID TRANSPORT SYSTEM PERMEASE PROTEIN LIVH"/>
    <property type="match status" value="1"/>
</dbReference>
<evidence type="ECO:0000313" key="11">
    <source>
        <dbReference type="Proteomes" id="UP001601992"/>
    </source>
</evidence>